<dbReference type="GO" id="GO:0030261">
    <property type="term" value="P:chromosome condensation"/>
    <property type="evidence" value="ECO:0007669"/>
    <property type="project" value="UniProtKB-KW"/>
</dbReference>
<sequence length="91" mass="9819">MNKSELITAIAEKAELSKKDSEAALKAFTEVVTKELSKGEKIQLVGFGTFEVSKRPARSGINPQTKKAIKIPACTVPKFKAGKALKDSVNK</sequence>
<gene>
    <name evidence="5" type="ORF">HMPREF9333_00475</name>
</gene>
<protein>
    <submittedName>
        <fullName evidence="5">DNA-binding protein HU</fullName>
    </submittedName>
</protein>
<dbReference type="OrthoDB" id="9799835at2"/>
<dbReference type="GO" id="GO:0030527">
    <property type="term" value="F:structural constituent of chromatin"/>
    <property type="evidence" value="ECO:0007669"/>
    <property type="project" value="InterPro"/>
</dbReference>
<dbReference type="RefSeq" id="WP_005539547.1">
    <property type="nucleotide sequence ID" value="NZ_JH378829.1"/>
</dbReference>
<dbReference type="FunFam" id="4.10.520.10:FF:000001">
    <property type="entry name" value="DNA-binding protein HU"/>
    <property type="match status" value="1"/>
</dbReference>
<evidence type="ECO:0000313" key="5">
    <source>
        <dbReference type="EMBL" id="EHI56410.1"/>
    </source>
</evidence>
<dbReference type="STRING" id="679200.HMPREF9333_00475"/>
<comment type="caution">
    <text evidence="5">The sequence shown here is derived from an EMBL/GenBank/DDBJ whole genome shotgun (WGS) entry which is preliminary data.</text>
</comment>
<accession>G5GFY6</accession>
<dbReference type="GO" id="GO:0003677">
    <property type="term" value="F:DNA binding"/>
    <property type="evidence" value="ECO:0007669"/>
    <property type="project" value="UniProtKB-KW"/>
</dbReference>
<evidence type="ECO:0000256" key="2">
    <source>
        <dbReference type="ARBA" id="ARBA00023067"/>
    </source>
</evidence>
<dbReference type="GO" id="GO:0010467">
    <property type="term" value="P:gene expression"/>
    <property type="evidence" value="ECO:0007669"/>
    <property type="project" value="UniProtKB-ARBA"/>
</dbReference>
<dbReference type="InterPro" id="IPR000119">
    <property type="entry name" value="Hist_DNA-bd"/>
</dbReference>
<evidence type="ECO:0000256" key="3">
    <source>
        <dbReference type="ARBA" id="ARBA00023125"/>
    </source>
</evidence>
<dbReference type="PANTHER" id="PTHR33175">
    <property type="entry name" value="DNA-BINDING PROTEIN HU"/>
    <property type="match status" value="1"/>
</dbReference>
<dbReference type="GO" id="GO:1990178">
    <property type="term" value="C:HU-DNA complex"/>
    <property type="evidence" value="ECO:0007669"/>
    <property type="project" value="UniProtKB-ARBA"/>
</dbReference>
<dbReference type="AlphaFoldDB" id="G5GFY6"/>
<dbReference type="CDD" id="cd13831">
    <property type="entry name" value="HU"/>
    <property type="match status" value="1"/>
</dbReference>
<comment type="similarity">
    <text evidence="1 4">Belongs to the bacterial histone-like protein family.</text>
</comment>
<name>G5GFY6_9FIRM</name>
<keyword evidence="2" id="KW-0226">DNA condensation</keyword>
<dbReference type="PROSITE" id="PS00045">
    <property type="entry name" value="HISTONE_LIKE"/>
    <property type="match status" value="1"/>
</dbReference>
<dbReference type="Pfam" id="PF00216">
    <property type="entry name" value="Bac_DNA_binding"/>
    <property type="match status" value="1"/>
</dbReference>
<dbReference type="SUPFAM" id="SSF47729">
    <property type="entry name" value="IHF-like DNA-binding proteins"/>
    <property type="match status" value="1"/>
</dbReference>
<dbReference type="EMBL" id="ACZL01000009">
    <property type="protein sequence ID" value="EHI56410.1"/>
    <property type="molecule type" value="Genomic_DNA"/>
</dbReference>
<reference evidence="5 6" key="1">
    <citation type="submission" date="2011-08" db="EMBL/GenBank/DDBJ databases">
        <title>The Genome Sequence of Johnsonella ignava ATCC 51276.</title>
        <authorList>
            <consortium name="The Broad Institute Genome Sequencing Platform"/>
            <person name="Earl A."/>
            <person name="Ward D."/>
            <person name="Feldgarden M."/>
            <person name="Gevers D."/>
            <person name="Izard J."/>
            <person name="Blanton J.M."/>
            <person name="Baranova O.V."/>
            <person name="Dewhirst F.E."/>
            <person name="Young S.K."/>
            <person name="Zeng Q."/>
            <person name="Gargeya S."/>
            <person name="Fitzgerald M."/>
            <person name="Haas B."/>
            <person name="Abouelleil A."/>
            <person name="Alvarado L."/>
            <person name="Arachchi H.M."/>
            <person name="Berlin A."/>
            <person name="Brown A."/>
            <person name="Chapman S.B."/>
            <person name="Chen Z."/>
            <person name="Dunbar C."/>
            <person name="Freedman E."/>
            <person name="Gearin G."/>
            <person name="Gellesch M."/>
            <person name="Goldberg J."/>
            <person name="Griggs A."/>
            <person name="Gujja S."/>
            <person name="Heiman D."/>
            <person name="Howarth C."/>
            <person name="Larson L."/>
            <person name="Lui A."/>
            <person name="MacDonald P.J.P."/>
            <person name="Montmayeur A."/>
            <person name="Murphy C."/>
            <person name="Neiman D."/>
            <person name="Pearson M."/>
            <person name="Priest M."/>
            <person name="Roberts A."/>
            <person name="Saif S."/>
            <person name="Shea T."/>
            <person name="Shenoy N."/>
            <person name="Sisk P."/>
            <person name="Stolte C."/>
            <person name="Sykes S."/>
            <person name="Wortman J."/>
            <person name="Nusbaum C."/>
            <person name="Birren B."/>
        </authorList>
    </citation>
    <scope>NUCLEOTIDE SEQUENCE [LARGE SCALE GENOMIC DNA]</scope>
    <source>
        <strain evidence="5 6">ATCC 51276</strain>
    </source>
</reference>
<evidence type="ECO:0000256" key="4">
    <source>
        <dbReference type="RuleBase" id="RU003939"/>
    </source>
</evidence>
<dbReference type="PRINTS" id="PR01727">
    <property type="entry name" value="DNABINDINGHU"/>
</dbReference>
<dbReference type="InterPro" id="IPR010992">
    <property type="entry name" value="IHF-like_DNA-bd_dom_sf"/>
</dbReference>
<proteinExistence type="inferred from homology"/>
<dbReference type="PANTHER" id="PTHR33175:SF3">
    <property type="entry name" value="DNA-BINDING PROTEIN HU-BETA"/>
    <property type="match status" value="1"/>
</dbReference>
<dbReference type="SMART" id="SM00411">
    <property type="entry name" value="BHL"/>
    <property type="match status" value="1"/>
</dbReference>
<dbReference type="eggNOG" id="COG0776">
    <property type="taxonomic scope" value="Bacteria"/>
</dbReference>
<dbReference type="PATRIC" id="fig|679200.3.peg.505"/>
<organism evidence="5 6">
    <name type="scientific">Johnsonella ignava ATCC 51276</name>
    <dbReference type="NCBI Taxonomy" id="679200"/>
    <lineage>
        <taxon>Bacteria</taxon>
        <taxon>Bacillati</taxon>
        <taxon>Bacillota</taxon>
        <taxon>Clostridia</taxon>
        <taxon>Lachnospirales</taxon>
        <taxon>Lachnospiraceae</taxon>
        <taxon>Johnsonella</taxon>
    </lineage>
</organism>
<keyword evidence="6" id="KW-1185">Reference proteome</keyword>
<dbReference type="GO" id="GO:0042802">
    <property type="term" value="F:identical protein binding"/>
    <property type="evidence" value="ECO:0007669"/>
    <property type="project" value="UniProtKB-ARBA"/>
</dbReference>
<dbReference type="GO" id="GO:0006270">
    <property type="term" value="P:DNA replication initiation"/>
    <property type="evidence" value="ECO:0007669"/>
    <property type="project" value="UniProtKB-ARBA"/>
</dbReference>
<dbReference type="Proteomes" id="UP000003011">
    <property type="component" value="Unassembled WGS sequence"/>
</dbReference>
<evidence type="ECO:0000313" key="6">
    <source>
        <dbReference type="Proteomes" id="UP000003011"/>
    </source>
</evidence>
<dbReference type="GO" id="GO:1990103">
    <property type="term" value="C:DnaA-HU complex"/>
    <property type="evidence" value="ECO:0007669"/>
    <property type="project" value="UniProtKB-ARBA"/>
</dbReference>
<dbReference type="HOGENOM" id="CLU_105066_3_2_9"/>
<keyword evidence="3 5" id="KW-0238">DNA-binding</keyword>
<dbReference type="Gene3D" id="4.10.520.10">
    <property type="entry name" value="IHF-like DNA-binding proteins"/>
    <property type="match status" value="1"/>
</dbReference>
<evidence type="ECO:0000256" key="1">
    <source>
        <dbReference type="ARBA" id="ARBA00010529"/>
    </source>
</evidence>
<dbReference type="GO" id="GO:0005829">
    <property type="term" value="C:cytosol"/>
    <property type="evidence" value="ECO:0007669"/>
    <property type="project" value="UniProtKB-ARBA"/>
</dbReference>
<dbReference type="InterPro" id="IPR020816">
    <property type="entry name" value="Histone-like_DNA-bd_CS"/>
</dbReference>